<name>A0ABY6E4X4_9ACTN</name>
<organism evidence="2 3">
    <name type="scientific">Streptomyces cynarae</name>
    <dbReference type="NCBI Taxonomy" id="2981134"/>
    <lineage>
        <taxon>Bacteria</taxon>
        <taxon>Bacillati</taxon>
        <taxon>Actinomycetota</taxon>
        <taxon>Actinomycetes</taxon>
        <taxon>Kitasatosporales</taxon>
        <taxon>Streptomycetaceae</taxon>
        <taxon>Streptomyces</taxon>
    </lineage>
</organism>
<feature type="transmembrane region" description="Helical" evidence="1">
    <location>
        <begin position="68"/>
        <end position="90"/>
    </location>
</feature>
<keyword evidence="1" id="KW-0812">Transmembrane</keyword>
<evidence type="ECO:0000313" key="2">
    <source>
        <dbReference type="EMBL" id="UXY21714.1"/>
    </source>
</evidence>
<keyword evidence="1" id="KW-0472">Membrane</keyword>
<gene>
    <name evidence="2" type="ORF">N8I84_25705</name>
</gene>
<protein>
    <recommendedName>
        <fullName evidence="4">DUF2306 domain-containing protein</fullName>
    </recommendedName>
</protein>
<dbReference type="EMBL" id="CP106793">
    <property type="protein sequence ID" value="UXY21714.1"/>
    <property type="molecule type" value="Genomic_DNA"/>
</dbReference>
<keyword evidence="1" id="KW-1133">Transmembrane helix</keyword>
<accession>A0ABY6E4X4</accession>
<dbReference type="Proteomes" id="UP001061298">
    <property type="component" value="Chromosome"/>
</dbReference>
<evidence type="ECO:0000313" key="3">
    <source>
        <dbReference type="Proteomes" id="UP001061298"/>
    </source>
</evidence>
<reference evidence="2" key="1">
    <citation type="submission" date="2022-10" db="EMBL/GenBank/DDBJ databases">
        <authorList>
            <person name="Mo P."/>
        </authorList>
    </citation>
    <scope>NUCLEOTIDE SEQUENCE</scope>
    <source>
        <strain evidence="2">HUAS 13-4</strain>
    </source>
</reference>
<evidence type="ECO:0008006" key="4">
    <source>
        <dbReference type="Google" id="ProtNLM"/>
    </source>
</evidence>
<proteinExistence type="predicted"/>
<dbReference type="RefSeq" id="WP_263231821.1">
    <property type="nucleotide sequence ID" value="NZ_CP106793.1"/>
</dbReference>
<feature type="transmembrane region" description="Helical" evidence="1">
    <location>
        <begin position="6"/>
        <end position="31"/>
    </location>
</feature>
<feature type="transmembrane region" description="Helical" evidence="1">
    <location>
        <begin position="43"/>
        <end position="62"/>
    </location>
</feature>
<keyword evidence="3" id="KW-1185">Reference proteome</keyword>
<evidence type="ECO:0000256" key="1">
    <source>
        <dbReference type="SAM" id="Phobius"/>
    </source>
</evidence>
<sequence>MLHITSLIAVCVVVAFHAVAGVLVLATGRVAPWARGKVLRPRLWGFGALFFAAGLGLCRYASTVRDLTVLDILFSIGLPLMICGGVLQFLGQRVGRGSA</sequence>